<evidence type="ECO:0000313" key="2">
    <source>
        <dbReference type="Proteomes" id="UP001283361"/>
    </source>
</evidence>
<protein>
    <recommendedName>
        <fullName evidence="3">Apple domain-containing protein</fullName>
    </recommendedName>
</protein>
<gene>
    <name evidence="1" type="ORF">RRG08_045241</name>
</gene>
<evidence type="ECO:0000313" key="1">
    <source>
        <dbReference type="EMBL" id="KAK3779495.1"/>
    </source>
</evidence>
<name>A0AAE1A1H1_9GAST</name>
<keyword evidence="2" id="KW-1185">Reference proteome</keyword>
<dbReference type="EMBL" id="JAWDGP010002824">
    <property type="protein sequence ID" value="KAK3779495.1"/>
    <property type="molecule type" value="Genomic_DNA"/>
</dbReference>
<reference evidence="1" key="1">
    <citation type="journal article" date="2023" name="G3 (Bethesda)">
        <title>A reference genome for the long-term kleptoplast-retaining sea slug Elysia crispata morphotype clarki.</title>
        <authorList>
            <person name="Eastman K.E."/>
            <person name="Pendleton A.L."/>
            <person name="Shaikh M.A."/>
            <person name="Suttiyut T."/>
            <person name="Ogas R."/>
            <person name="Tomko P."/>
            <person name="Gavelis G."/>
            <person name="Widhalm J.R."/>
            <person name="Wisecaver J.H."/>
        </authorList>
    </citation>
    <scope>NUCLEOTIDE SEQUENCE</scope>
    <source>
        <strain evidence="1">ECLA1</strain>
    </source>
</reference>
<dbReference type="Proteomes" id="UP001283361">
    <property type="component" value="Unassembled WGS sequence"/>
</dbReference>
<organism evidence="1 2">
    <name type="scientific">Elysia crispata</name>
    <name type="common">lettuce slug</name>
    <dbReference type="NCBI Taxonomy" id="231223"/>
    <lineage>
        <taxon>Eukaryota</taxon>
        <taxon>Metazoa</taxon>
        <taxon>Spiralia</taxon>
        <taxon>Lophotrochozoa</taxon>
        <taxon>Mollusca</taxon>
        <taxon>Gastropoda</taxon>
        <taxon>Heterobranchia</taxon>
        <taxon>Euthyneura</taxon>
        <taxon>Panpulmonata</taxon>
        <taxon>Sacoglossa</taxon>
        <taxon>Placobranchoidea</taxon>
        <taxon>Plakobranchidae</taxon>
        <taxon>Elysia</taxon>
    </lineage>
</organism>
<dbReference type="AlphaFoldDB" id="A0AAE1A1H1"/>
<comment type="caution">
    <text evidence="1">The sequence shown here is derived from an EMBL/GenBank/DDBJ whole genome shotgun (WGS) entry which is preliminary data.</text>
</comment>
<proteinExistence type="predicted"/>
<evidence type="ECO:0008006" key="3">
    <source>
        <dbReference type="Google" id="ProtNLM"/>
    </source>
</evidence>
<sequence>MAISRDLRWHLVLGIVLALESVWCIPAKLTRFRLSTGHRVASDLQQLAFYSLPEMNSLSCAAFCTGNRECGYFQFSTVHGSCYTFKEQFSLAPFGDLVPDPEWTAGSLWNGPLWRGFWSLVYRAQSRVNIPAYTTWMSASQQDDNPLKDDFPEACLRFTDYGQCDRHFRSHTLDNWGKIPKVRFSLVKDEIEVAYILFNGTGSTMHNWFKETRVLNSTWAPAILTDDNLYGYSLNGLCDQWTCRRFRIHKIYGPCWTSSFFTFTIDKPYDLCNDGSWKPQNLTSIPIFYYTTGPGQGSIGTGQVTKGYYKGDEADVMSVWVKFA</sequence>
<accession>A0AAE1A1H1</accession>